<gene>
    <name evidence="2" type="ORF">PHYPA_019986</name>
</gene>
<reference evidence="2 4" key="2">
    <citation type="journal article" date="2018" name="Plant J.">
        <title>The Physcomitrella patens chromosome-scale assembly reveals moss genome structure and evolution.</title>
        <authorList>
            <person name="Lang D."/>
            <person name="Ullrich K.K."/>
            <person name="Murat F."/>
            <person name="Fuchs J."/>
            <person name="Jenkins J."/>
            <person name="Haas F.B."/>
            <person name="Piednoel M."/>
            <person name="Gundlach H."/>
            <person name="Van Bel M."/>
            <person name="Meyberg R."/>
            <person name="Vives C."/>
            <person name="Morata J."/>
            <person name="Symeonidi A."/>
            <person name="Hiss M."/>
            <person name="Muchero W."/>
            <person name="Kamisugi Y."/>
            <person name="Saleh O."/>
            <person name="Blanc G."/>
            <person name="Decker E.L."/>
            <person name="van Gessel N."/>
            <person name="Grimwood J."/>
            <person name="Hayes R.D."/>
            <person name="Graham S.W."/>
            <person name="Gunter L.E."/>
            <person name="McDaniel S.F."/>
            <person name="Hoernstein S.N.W."/>
            <person name="Larsson A."/>
            <person name="Li F.W."/>
            <person name="Perroud P.F."/>
            <person name="Phillips J."/>
            <person name="Ranjan P."/>
            <person name="Rokshar D.S."/>
            <person name="Rothfels C.J."/>
            <person name="Schneider L."/>
            <person name="Shu S."/>
            <person name="Stevenson D.W."/>
            <person name="Thummler F."/>
            <person name="Tillich M."/>
            <person name="Villarreal Aguilar J.C."/>
            <person name="Widiez T."/>
            <person name="Wong G.K."/>
            <person name="Wymore A."/>
            <person name="Zhang Y."/>
            <person name="Zimmer A.D."/>
            <person name="Quatrano R.S."/>
            <person name="Mayer K.F.X."/>
            <person name="Goodstein D."/>
            <person name="Casacuberta J.M."/>
            <person name="Vandepoele K."/>
            <person name="Reski R."/>
            <person name="Cuming A.C."/>
            <person name="Tuskan G.A."/>
            <person name="Maumus F."/>
            <person name="Salse J."/>
            <person name="Schmutz J."/>
            <person name="Rensing S.A."/>
        </authorList>
    </citation>
    <scope>NUCLEOTIDE SEQUENCE [LARGE SCALE GENOMIC DNA]</scope>
    <source>
        <strain evidence="3 4">cv. Gransden 2004</strain>
    </source>
</reference>
<dbReference type="AlphaFoldDB" id="A0A2K1JDV5"/>
<proteinExistence type="predicted"/>
<dbReference type="Gramene" id="Pp3c15_20380V3.1">
    <property type="protein sequence ID" value="PAC:32927696.CDS.1"/>
    <property type="gene ID" value="Pp3c15_20380"/>
</dbReference>
<reference evidence="2 4" key="1">
    <citation type="journal article" date="2008" name="Science">
        <title>The Physcomitrella genome reveals evolutionary insights into the conquest of land by plants.</title>
        <authorList>
            <person name="Rensing S."/>
            <person name="Lang D."/>
            <person name="Zimmer A."/>
            <person name="Terry A."/>
            <person name="Salamov A."/>
            <person name="Shapiro H."/>
            <person name="Nishiyama T."/>
            <person name="Perroud P.-F."/>
            <person name="Lindquist E."/>
            <person name="Kamisugi Y."/>
            <person name="Tanahashi T."/>
            <person name="Sakakibara K."/>
            <person name="Fujita T."/>
            <person name="Oishi K."/>
            <person name="Shin-I T."/>
            <person name="Kuroki Y."/>
            <person name="Toyoda A."/>
            <person name="Suzuki Y."/>
            <person name="Hashimoto A."/>
            <person name="Yamaguchi K."/>
            <person name="Sugano A."/>
            <person name="Kohara Y."/>
            <person name="Fujiyama A."/>
            <person name="Anterola A."/>
            <person name="Aoki S."/>
            <person name="Ashton N."/>
            <person name="Barbazuk W.B."/>
            <person name="Barker E."/>
            <person name="Bennetzen J."/>
            <person name="Bezanilla M."/>
            <person name="Blankenship R."/>
            <person name="Cho S.H."/>
            <person name="Dutcher S."/>
            <person name="Estelle M."/>
            <person name="Fawcett J.A."/>
            <person name="Gundlach H."/>
            <person name="Hanada K."/>
            <person name="Heyl A."/>
            <person name="Hicks K.A."/>
            <person name="Hugh J."/>
            <person name="Lohr M."/>
            <person name="Mayer K."/>
            <person name="Melkozernov A."/>
            <person name="Murata T."/>
            <person name="Nelson D."/>
            <person name="Pils B."/>
            <person name="Prigge M."/>
            <person name="Reiss B."/>
            <person name="Renner T."/>
            <person name="Rombauts S."/>
            <person name="Rushton P."/>
            <person name="Sanderfoot A."/>
            <person name="Schween G."/>
            <person name="Shiu S.-H."/>
            <person name="Stueber K."/>
            <person name="Theodoulou F.L."/>
            <person name="Tu H."/>
            <person name="Van de Peer Y."/>
            <person name="Verrier P.J."/>
            <person name="Waters E."/>
            <person name="Wood A."/>
            <person name="Yang L."/>
            <person name="Cove D."/>
            <person name="Cuming A."/>
            <person name="Hasebe M."/>
            <person name="Lucas S."/>
            <person name="Mishler D.B."/>
            <person name="Reski R."/>
            <person name="Grigoriev I."/>
            <person name="Quatrano R.S."/>
            <person name="Boore J.L."/>
        </authorList>
    </citation>
    <scope>NUCLEOTIDE SEQUENCE [LARGE SCALE GENOMIC DNA]</scope>
    <source>
        <strain evidence="3 4">cv. Gransden 2004</strain>
    </source>
</reference>
<sequence>MPSPPDRLLPLCIRYGSMEALELPPSAPVRRSSRHSKGVPPPHDPDENYALEALPPRTETKQIS</sequence>
<evidence type="ECO:0000313" key="4">
    <source>
        <dbReference type="Proteomes" id="UP000006727"/>
    </source>
</evidence>
<name>A0A2K1JDV5_PHYPA</name>
<evidence type="ECO:0000313" key="3">
    <source>
        <dbReference type="EnsemblPlants" id="PAC:32927696.CDS.1"/>
    </source>
</evidence>
<dbReference type="EnsemblPlants" id="Pp3c15_20380V3.1">
    <property type="protein sequence ID" value="PAC:32927696.CDS.1"/>
    <property type="gene ID" value="Pp3c15_20380"/>
</dbReference>
<reference evidence="3" key="3">
    <citation type="submission" date="2020-12" db="UniProtKB">
        <authorList>
            <consortium name="EnsemblPlants"/>
        </authorList>
    </citation>
    <scope>IDENTIFICATION</scope>
</reference>
<evidence type="ECO:0000313" key="2">
    <source>
        <dbReference type="EMBL" id="PNR39707.1"/>
    </source>
</evidence>
<evidence type="ECO:0000256" key="1">
    <source>
        <dbReference type="SAM" id="MobiDB-lite"/>
    </source>
</evidence>
<dbReference type="EMBL" id="ABEU02000015">
    <property type="protein sequence ID" value="PNR39707.1"/>
    <property type="molecule type" value="Genomic_DNA"/>
</dbReference>
<keyword evidence="4" id="KW-1185">Reference proteome</keyword>
<feature type="region of interest" description="Disordered" evidence="1">
    <location>
        <begin position="24"/>
        <end position="64"/>
    </location>
</feature>
<organism evidence="2">
    <name type="scientific">Physcomitrium patens</name>
    <name type="common">Spreading-leaved earth moss</name>
    <name type="synonym">Physcomitrella patens</name>
    <dbReference type="NCBI Taxonomy" id="3218"/>
    <lineage>
        <taxon>Eukaryota</taxon>
        <taxon>Viridiplantae</taxon>
        <taxon>Streptophyta</taxon>
        <taxon>Embryophyta</taxon>
        <taxon>Bryophyta</taxon>
        <taxon>Bryophytina</taxon>
        <taxon>Bryopsida</taxon>
        <taxon>Funariidae</taxon>
        <taxon>Funariales</taxon>
        <taxon>Funariaceae</taxon>
        <taxon>Physcomitrium</taxon>
    </lineage>
</organism>
<accession>A0A2K1JDV5</accession>
<protein>
    <submittedName>
        <fullName evidence="2 3">Uncharacterized protein</fullName>
    </submittedName>
</protein>
<dbReference type="Proteomes" id="UP000006727">
    <property type="component" value="Chromosome 15"/>
</dbReference>
<dbReference type="InParanoid" id="A0A2K1JDV5"/>